<evidence type="ECO:0000256" key="4">
    <source>
        <dbReference type="ARBA" id="ARBA00023125"/>
    </source>
</evidence>
<keyword evidence="6 7" id="KW-0539">Nucleus</keyword>
<feature type="DNA-binding region" description="Homeobox" evidence="7">
    <location>
        <begin position="231"/>
        <end position="290"/>
    </location>
</feature>
<dbReference type="PROSITE" id="PS50071">
    <property type="entry name" value="HOMEOBOX_2"/>
    <property type="match status" value="1"/>
</dbReference>
<organism evidence="10 11">
    <name type="scientific">Schistosoma japonicum</name>
    <name type="common">Blood fluke</name>
    <dbReference type="NCBI Taxonomy" id="6182"/>
    <lineage>
        <taxon>Eukaryota</taxon>
        <taxon>Metazoa</taxon>
        <taxon>Spiralia</taxon>
        <taxon>Lophotrochozoa</taxon>
        <taxon>Platyhelminthes</taxon>
        <taxon>Trematoda</taxon>
        <taxon>Digenea</taxon>
        <taxon>Strigeidida</taxon>
        <taxon>Schistosomatoidea</taxon>
        <taxon>Schistosomatidae</taxon>
        <taxon>Schistosoma</taxon>
    </lineage>
</organism>
<dbReference type="SMART" id="SM00389">
    <property type="entry name" value="HOX"/>
    <property type="match status" value="1"/>
</dbReference>
<dbReference type="CDD" id="cd00086">
    <property type="entry name" value="homeodomain"/>
    <property type="match status" value="1"/>
</dbReference>
<dbReference type="AlphaFoldDB" id="A0A4Z2DPB2"/>
<dbReference type="GO" id="GO:0009653">
    <property type="term" value="P:anatomical structure morphogenesis"/>
    <property type="evidence" value="ECO:0007669"/>
    <property type="project" value="TreeGrafter"/>
</dbReference>
<keyword evidence="3" id="KW-0217">Developmental protein</keyword>
<evidence type="ECO:0000256" key="3">
    <source>
        <dbReference type="ARBA" id="ARBA00022473"/>
    </source>
</evidence>
<dbReference type="PROSITE" id="PS00027">
    <property type="entry name" value="HOMEOBOX_1"/>
    <property type="match status" value="1"/>
</dbReference>
<protein>
    <submittedName>
        <fullName evidence="10">Pituitary homeobox 1</fullName>
    </submittedName>
</protein>
<dbReference type="InterPro" id="IPR001356">
    <property type="entry name" value="HD"/>
</dbReference>
<dbReference type="EMBL" id="SKCS01000078">
    <property type="protein sequence ID" value="TNN18346.1"/>
    <property type="molecule type" value="Genomic_DNA"/>
</dbReference>
<evidence type="ECO:0000256" key="6">
    <source>
        <dbReference type="ARBA" id="ARBA00023242"/>
    </source>
</evidence>
<evidence type="ECO:0000256" key="5">
    <source>
        <dbReference type="ARBA" id="ARBA00023155"/>
    </source>
</evidence>
<dbReference type="GO" id="GO:0005634">
    <property type="term" value="C:nucleus"/>
    <property type="evidence" value="ECO:0007669"/>
    <property type="project" value="UniProtKB-SubCell"/>
</dbReference>
<dbReference type="InterPro" id="IPR017970">
    <property type="entry name" value="Homeobox_CS"/>
</dbReference>
<dbReference type="Pfam" id="PF00046">
    <property type="entry name" value="Homeodomain"/>
    <property type="match status" value="1"/>
</dbReference>
<evidence type="ECO:0000313" key="10">
    <source>
        <dbReference type="EMBL" id="TNN18346.1"/>
    </source>
</evidence>
<sequence length="957" mass="107119">MYIPHTNTSSSAVISNNTLHPTNTTQITNENANEFCKLQKFSKHDVTNTYDFGNYSNLDEVCSFNKHTFRHDFEKFDTSYSIDLKNQLTPITLNNTRKLLAPNLLSNYQTELIERNTKSFNFKKELDQHKTSDNNNRNDKYQNDNTTGVFSSTSFTNPLTNSLSTTTSITHTIHSSHNGMPSNNSLKSKHHLTLKDFSNHIKSNLEIYDSSINNPLSNKKYSCRPQFTKRQRRQRTHFTSQQLQELEATFARNRYPDMNLREEIATWTELSEGRVRVWFKNRRAKWRKRERHLDVVLRGTITNPFVPLIRAGVGHPPNGFVSHPMYGASGHNFPLVGQNQFPNTILPFSQPQAAYFQNSSTNISRNPYPMASASSYDNVLPNSTNRSSFNSFYPPFNYFTSDNLNDAGEIHNYHTDLPGTSPFKATNSGSSSGGVSGSNNNGSTYTTPYCIPQNGSNLHMGLQVGLSNPSWIPNFNNNDHNSSNGNNLQSTDFSAAAIVASNMLNTYSSVINGINSTNLLGFNSKKDSDNCFHFPSSSSTPFLPSEMINHAVNPLLNYSTHLQNTGLRQSDASSTTENIANSCCLKSRLLSSSSTKTASVSALTSMSNWSPINKSINSNHYIDDFPSVKMNTCIEDEGKLQSKQILFDDVNNSLKTLKNTNDCLKISLTNENKPSMQQSVHTDYNTSNIHYISGIHDSELTDHITFDNCIHPLIVKSEAGFNTTESVESIDCVNTNLNFPLSSISVSFSSPAPSVLNSISTRKYDCFQLMNSQSNELFLDSSNNCRAYGQNIKSEEPLSINKSLIHYQQPYCQRIHQSPSQQSINEPVLMMSNNTNNFSFLPTAAMMAAAAAVKMNTNVCGATNFNESKYLEHIMSKTSLSTGTTTYQALSERHQNPCKFSAATETFLTHPSKATLVSTSNNENDRNLMFTRYVLPQTNQLSEDNSIPSSNIYQLYQ</sequence>
<comment type="similarity">
    <text evidence="2">Belongs to the paired homeobox family. Bicoid subfamily.</text>
</comment>
<dbReference type="InterPro" id="IPR009057">
    <property type="entry name" value="Homeodomain-like_sf"/>
</dbReference>
<reference evidence="10 11" key="1">
    <citation type="submission" date="2019-03" db="EMBL/GenBank/DDBJ databases">
        <title>An improved genome assembly of the fluke Schistosoma japonicum.</title>
        <authorList>
            <person name="Hu W."/>
            <person name="Luo F."/>
            <person name="Yin M."/>
            <person name="Mo X."/>
            <person name="Sun C."/>
            <person name="Wu Q."/>
            <person name="Zhu B."/>
            <person name="Xiang M."/>
            <person name="Wang J."/>
            <person name="Wang Y."/>
            <person name="Zhang T."/>
            <person name="Xu B."/>
            <person name="Zheng H."/>
            <person name="Feng Z."/>
        </authorList>
    </citation>
    <scope>NUCLEOTIDE SEQUENCE [LARGE SCALE GENOMIC DNA]</scope>
    <source>
        <strain evidence="10">HuSjv2</strain>
        <tissue evidence="10">Worms</tissue>
    </source>
</reference>
<evidence type="ECO:0000256" key="8">
    <source>
        <dbReference type="RuleBase" id="RU000682"/>
    </source>
</evidence>
<dbReference type="Gene3D" id="1.10.10.60">
    <property type="entry name" value="Homeodomain-like"/>
    <property type="match status" value="1"/>
</dbReference>
<dbReference type="STRING" id="6182.A0A4Z2DPB2"/>
<dbReference type="PANTHER" id="PTHR45882:SF3">
    <property type="entry name" value="PITUITARY HOMEOBOX HOMOLOG PTX1"/>
    <property type="match status" value="1"/>
</dbReference>
<keyword evidence="4 7" id="KW-0238">DNA-binding</keyword>
<evidence type="ECO:0000313" key="11">
    <source>
        <dbReference type="Proteomes" id="UP000311919"/>
    </source>
</evidence>
<dbReference type="GO" id="GO:0000978">
    <property type="term" value="F:RNA polymerase II cis-regulatory region sequence-specific DNA binding"/>
    <property type="evidence" value="ECO:0007669"/>
    <property type="project" value="TreeGrafter"/>
</dbReference>
<evidence type="ECO:0000256" key="2">
    <source>
        <dbReference type="ARBA" id="ARBA00006503"/>
    </source>
</evidence>
<evidence type="ECO:0000256" key="7">
    <source>
        <dbReference type="PROSITE-ProRule" id="PRU00108"/>
    </source>
</evidence>
<comment type="subcellular location">
    <subcellularLocation>
        <location evidence="1 7 8">Nucleus</location>
    </subcellularLocation>
</comment>
<keyword evidence="11" id="KW-1185">Reference proteome</keyword>
<dbReference type="Proteomes" id="UP000311919">
    <property type="component" value="Unassembled WGS sequence"/>
</dbReference>
<evidence type="ECO:0000256" key="1">
    <source>
        <dbReference type="ARBA" id="ARBA00004123"/>
    </source>
</evidence>
<dbReference type="PANTHER" id="PTHR45882">
    <property type="entry name" value="PITUITARY HOMEOBOX HOMOLOG PTX1"/>
    <property type="match status" value="1"/>
</dbReference>
<dbReference type="OrthoDB" id="6159439at2759"/>
<accession>A0A4Z2DPB2</accession>
<evidence type="ECO:0000259" key="9">
    <source>
        <dbReference type="PROSITE" id="PS50071"/>
    </source>
</evidence>
<dbReference type="GO" id="GO:0000981">
    <property type="term" value="F:DNA-binding transcription factor activity, RNA polymerase II-specific"/>
    <property type="evidence" value="ECO:0007669"/>
    <property type="project" value="InterPro"/>
</dbReference>
<dbReference type="SUPFAM" id="SSF46689">
    <property type="entry name" value="Homeodomain-like"/>
    <property type="match status" value="1"/>
</dbReference>
<gene>
    <name evidence="10" type="ORF">EWB00_010360</name>
</gene>
<comment type="caution">
    <text evidence="10">The sequence shown here is derived from an EMBL/GenBank/DDBJ whole genome shotgun (WGS) entry which is preliminary data.</text>
</comment>
<feature type="domain" description="Homeobox" evidence="9">
    <location>
        <begin position="229"/>
        <end position="289"/>
    </location>
</feature>
<proteinExistence type="inferred from homology"/>
<dbReference type="FunFam" id="1.10.10.60:FF:000679">
    <property type="entry name" value="Homeobox protein aristaless"/>
    <property type="match status" value="1"/>
</dbReference>
<name>A0A4Z2DPB2_SCHJA</name>
<keyword evidence="5 7" id="KW-0371">Homeobox</keyword>